<feature type="transmembrane region" description="Helical" evidence="2">
    <location>
        <begin position="407"/>
        <end position="427"/>
    </location>
</feature>
<dbReference type="Gene3D" id="1.20.210.10">
    <property type="entry name" value="Cytochrome c oxidase-like, subunit I domain"/>
    <property type="match status" value="1"/>
</dbReference>
<feature type="transmembrane region" description="Helical" evidence="2">
    <location>
        <begin position="659"/>
        <end position="685"/>
    </location>
</feature>
<proteinExistence type="predicted"/>
<dbReference type="AlphaFoldDB" id="A0A1G5E5A3"/>
<keyword evidence="2" id="KW-0812">Transmembrane</keyword>
<keyword evidence="1" id="KW-0813">Transport</keyword>
<dbReference type="EMBL" id="FMUX01000005">
    <property type="protein sequence ID" value="SCY22214.1"/>
    <property type="molecule type" value="Genomic_DNA"/>
</dbReference>
<feature type="transmembrane region" description="Helical" evidence="2">
    <location>
        <begin position="7"/>
        <end position="27"/>
    </location>
</feature>
<dbReference type="Pfam" id="PF00115">
    <property type="entry name" value="COX1"/>
    <property type="match status" value="1"/>
</dbReference>
<feature type="transmembrane region" description="Helical" evidence="2">
    <location>
        <begin position="358"/>
        <end position="377"/>
    </location>
</feature>
<evidence type="ECO:0000313" key="5">
    <source>
        <dbReference type="Proteomes" id="UP000198870"/>
    </source>
</evidence>
<dbReference type="SUPFAM" id="SSF81442">
    <property type="entry name" value="Cytochrome c oxidase subunit I-like"/>
    <property type="match status" value="1"/>
</dbReference>
<dbReference type="Pfam" id="PF22085">
    <property type="entry name" value="NorB_cytochrome_c-like"/>
    <property type="match status" value="1"/>
</dbReference>
<feature type="domain" description="Cytochrome oxidase subunit I profile" evidence="3">
    <location>
        <begin position="279"/>
        <end position="672"/>
    </location>
</feature>
<protein>
    <submittedName>
        <fullName evidence="4">Nitric oxide reductase, NorZ apoprotein</fullName>
    </submittedName>
</protein>
<keyword evidence="2" id="KW-0472">Membrane</keyword>
<reference evidence="4 5" key="1">
    <citation type="submission" date="2016-10" db="EMBL/GenBank/DDBJ databases">
        <authorList>
            <person name="de Groot N.N."/>
        </authorList>
    </citation>
    <scope>NUCLEOTIDE SEQUENCE [LARGE SCALE GENOMIC DNA]</scope>
    <source>
        <strain evidence="4 5">AA1</strain>
    </source>
</reference>
<evidence type="ECO:0000256" key="2">
    <source>
        <dbReference type="SAM" id="Phobius"/>
    </source>
</evidence>
<name>A0A1G5E5A3_9BACT</name>
<dbReference type="GO" id="GO:0020037">
    <property type="term" value="F:heme binding"/>
    <property type="evidence" value="ECO:0007669"/>
    <property type="project" value="InterPro"/>
</dbReference>
<accession>A0A1G5E5A3</accession>
<gene>
    <name evidence="4" type="ORF">SAMN05216233_105182</name>
</gene>
<dbReference type="RefSeq" id="WP_092210346.1">
    <property type="nucleotide sequence ID" value="NZ_FMUX01000005.1"/>
</dbReference>
<dbReference type="InterPro" id="IPR054309">
    <property type="entry name" value="NorB_cytochrome_c-like"/>
</dbReference>
<dbReference type="GO" id="GO:0009060">
    <property type="term" value="P:aerobic respiration"/>
    <property type="evidence" value="ECO:0007669"/>
    <property type="project" value="InterPro"/>
</dbReference>
<keyword evidence="5" id="KW-1185">Reference proteome</keyword>
<feature type="transmembrane region" description="Helical" evidence="2">
    <location>
        <begin position="279"/>
        <end position="300"/>
    </location>
</feature>
<organism evidence="4 5">
    <name type="scientific">Desulfoluna spongiiphila</name>
    <dbReference type="NCBI Taxonomy" id="419481"/>
    <lineage>
        <taxon>Bacteria</taxon>
        <taxon>Pseudomonadati</taxon>
        <taxon>Thermodesulfobacteriota</taxon>
        <taxon>Desulfobacteria</taxon>
        <taxon>Desulfobacterales</taxon>
        <taxon>Desulfolunaceae</taxon>
        <taxon>Desulfoluna</taxon>
    </lineage>
</organism>
<feature type="transmembrane region" description="Helical" evidence="2">
    <location>
        <begin position="513"/>
        <end position="534"/>
    </location>
</feature>
<keyword evidence="1" id="KW-0679">Respiratory chain</keyword>
<dbReference type="PANTHER" id="PTHR10422:SF38">
    <property type="entry name" value="CYTOCHROME B SUBUNIT OF NITRIC OXIDE REDUCTASE"/>
    <property type="match status" value="1"/>
</dbReference>
<feature type="transmembrane region" description="Helical" evidence="2">
    <location>
        <begin position="581"/>
        <end position="605"/>
    </location>
</feature>
<evidence type="ECO:0000256" key="1">
    <source>
        <dbReference type="ARBA" id="ARBA00022660"/>
    </source>
</evidence>
<feature type="transmembrane region" description="Helical" evidence="2">
    <location>
        <begin position="439"/>
        <end position="461"/>
    </location>
</feature>
<dbReference type="InterPro" id="IPR023616">
    <property type="entry name" value="Cyt_c_oxase-like_su1_dom"/>
</dbReference>
<dbReference type="GO" id="GO:0004129">
    <property type="term" value="F:cytochrome-c oxidase activity"/>
    <property type="evidence" value="ECO:0007669"/>
    <property type="project" value="InterPro"/>
</dbReference>
<sequence>MLSQRMKLYFLIAIFSSIAIALIGFVYTKKDLPPYPGTVASMYGQPLSGKGDIMAGQQVWQRFGLMDLGSVWGHGTYRGPDFTAQALHNMGVTMREVMALQRFRKNYANLSTEERGAVDAVVIKQIKTNRYDKESDTLTLTPLQVAALFKNRDFYHRLFTDGDENGPINPGTITDPTQLRNLADFFFWTAWCAGTIRPGDTHTYTNNWPHDPSVGNAVSGKSLVWSAISLVAFGLCLGGMIYLYHKYGFNKGALPYKPEPAMALAGAPISSSQKKAAKFFLVVAALFFVQVNVGGLMAHYTVSPDSFYGLKAIAAFIPYNWVKSWHLQLAIFWIAVSWIGMTLFVAPMVGNREPKGQGFLVDLLFFAVLVVAVGSLTGEVLGIKGKLADYWFWLGHQGWEYLELGRLWQILLFIGLILWLFLVVRALKDHFKAGQDKWGLPNFLAYSGVAVVGFFSFGLTYDPQTHITIADFWRWWVVHTWVEGAFEFFAAAAVAFVMVNLGLVRLEAGLRAVYLTVGLALFAGIIGVGHHYYWFGEPSLWLALGSTISALEPVPILLLLSEVWHGQSALVKGGSDFPYKYPLMFLMAAICWEFVGAGVMGLSITTPVVNYYEHATYLTVNHGHTALFGTYGILGIGLSLFSMRGLVEDKGWSPNLLKLCFWSINIGLFVMFTATLLPTGILQVLDNINHGFWHARSDAFWSRDIVRIIGNTRMVPDFMIIIGSGAFLLFMLKAMGNLKKVTIGSGEPFA</sequence>
<dbReference type="STRING" id="419481.SAMN05216233_105182"/>
<dbReference type="PANTHER" id="PTHR10422">
    <property type="entry name" value="CYTOCHROME C OXIDASE SUBUNIT 1"/>
    <property type="match status" value="1"/>
</dbReference>
<dbReference type="InterPro" id="IPR036927">
    <property type="entry name" value="Cyt_c_oxase-like_su1_sf"/>
</dbReference>
<dbReference type="InterPro" id="IPR000883">
    <property type="entry name" value="Cyt_C_Oxase_1"/>
</dbReference>
<dbReference type="PROSITE" id="PS50855">
    <property type="entry name" value="COX1"/>
    <property type="match status" value="1"/>
</dbReference>
<feature type="transmembrane region" description="Helical" evidence="2">
    <location>
        <begin position="540"/>
        <end position="560"/>
    </location>
</feature>
<evidence type="ECO:0000259" key="3">
    <source>
        <dbReference type="PROSITE" id="PS50855"/>
    </source>
</evidence>
<feature type="transmembrane region" description="Helical" evidence="2">
    <location>
        <begin position="325"/>
        <end position="346"/>
    </location>
</feature>
<dbReference type="Proteomes" id="UP000198870">
    <property type="component" value="Unassembled WGS sequence"/>
</dbReference>
<keyword evidence="2" id="KW-1133">Transmembrane helix</keyword>
<feature type="transmembrane region" description="Helical" evidence="2">
    <location>
        <begin position="223"/>
        <end position="244"/>
    </location>
</feature>
<feature type="transmembrane region" description="Helical" evidence="2">
    <location>
        <begin position="625"/>
        <end position="647"/>
    </location>
</feature>
<feature type="transmembrane region" description="Helical" evidence="2">
    <location>
        <begin position="481"/>
        <end position="501"/>
    </location>
</feature>
<evidence type="ECO:0000313" key="4">
    <source>
        <dbReference type="EMBL" id="SCY22214.1"/>
    </source>
</evidence>
<feature type="transmembrane region" description="Helical" evidence="2">
    <location>
        <begin position="705"/>
        <end position="730"/>
    </location>
</feature>
<dbReference type="GO" id="GO:0016020">
    <property type="term" value="C:membrane"/>
    <property type="evidence" value="ECO:0007669"/>
    <property type="project" value="InterPro"/>
</dbReference>
<keyword evidence="1" id="KW-0249">Electron transport</keyword>